<dbReference type="InterPro" id="IPR031006">
    <property type="entry name" value="Exosort_XrtN"/>
</dbReference>
<feature type="transmembrane region" description="Helical" evidence="8">
    <location>
        <begin position="297"/>
        <end position="318"/>
    </location>
</feature>
<reference evidence="9 10" key="1">
    <citation type="submission" date="2019-02" db="EMBL/GenBank/DDBJ databases">
        <authorList>
            <person name="Goldberg S.R."/>
            <person name="Haltli B.A."/>
            <person name="Correa H."/>
            <person name="Russell K.G."/>
        </authorList>
    </citation>
    <scope>NUCLEOTIDE SEQUENCE [LARGE SCALE GENOMIC DNA]</scope>
    <source>
        <strain evidence="9 10">JCM 16186</strain>
    </source>
</reference>
<keyword evidence="10" id="KW-1185">Reference proteome</keyword>
<name>A0ABW9RRF0_9BACT</name>
<evidence type="ECO:0000256" key="7">
    <source>
        <dbReference type="ARBA" id="ARBA00023136"/>
    </source>
</evidence>
<sequence length="468" mass="53104">MGYHHNPGAIPGFCMVQKSKSGILAMIETAKLNNIYFRTILLCLLAIGLFILINPGYLILDLFMVAGILSLPATFKILTTSQSQRFFWPTIAITLLSIVLRSTFGAYCSMIFFLLLVIEMYIGKLSLLTLFHLLLLSPLFKYFSSLVSFPLRMQIANITAGMFQLAGMDIELSGNLITFSGTEFLVDKACMGLHMLGYSFLFGLIILARIEKGGRKLSFRSITLFMILLLALNFISNLSRAFTLILFKVMPESWLHDVVGLLAFTLYVLLPFYLISKWWCKQQKIQDDKPIRKLTHVNLRLSITLLLYILSVGLGPGAETLNQDPPVANLTGFNRTELENHVVKLTNEEALIYIKPPVAPYKADHNPLICWQGSGYSFKKINYIDFGGHKVHFAELVKGDDKLYSAWWFQSMDTITSDQWAWRWDAIAKNRQYSMVNVTCATVEELEFNSLNFLQHTLQSKPILTKLN</sequence>
<feature type="transmembrane region" description="Helical" evidence="8">
    <location>
        <begin position="258"/>
        <end position="276"/>
    </location>
</feature>
<evidence type="ECO:0000313" key="9">
    <source>
        <dbReference type="EMBL" id="MTI26767.1"/>
    </source>
</evidence>
<gene>
    <name evidence="9" type="primary">xrtN</name>
    <name evidence="9" type="ORF">E1163_17565</name>
</gene>
<feature type="transmembrane region" description="Helical" evidence="8">
    <location>
        <begin position="35"/>
        <end position="53"/>
    </location>
</feature>
<feature type="transmembrane region" description="Helical" evidence="8">
    <location>
        <begin position="222"/>
        <end position="246"/>
    </location>
</feature>
<dbReference type="NCBIfam" id="TIGR04178">
    <property type="entry name" value="exo_archaeo"/>
    <property type="match status" value="1"/>
</dbReference>
<keyword evidence="5 9" id="KW-0378">Hydrolase</keyword>
<dbReference type="InterPro" id="IPR019127">
    <property type="entry name" value="Exosortase"/>
</dbReference>
<evidence type="ECO:0000256" key="2">
    <source>
        <dbReference type="ARBA" id="ARBA00022475"/>
    </source>
</evidence>
<organism evidence="9 10">
    <name type="scientific">Fulvivirga kasyanovii</name>
    <dbReference type="NCBI Taxonomy" id="396812"/>
    <lineage>
        <taxon>Bacteria</taxon>
        <taxon>Pseudomonadati</taxon>
        <taxon>Bacteroidota</taxon>
        <taxon>Cytophagia</taxon>
        <taxon>Cytophagales</taxon>
        <taxon>Fulvivirgaceae</taxon>
        <taxon>Fulvivirga</taxon>
    </lineage>
</organism>
<feature type="transmembrane region" description="Helical" evidence="8">
    <location>
        <begin position="91"/>
        <end position="115"/>
    </location>
</feature>
<evidence type="ECO:0000256" key="6">
    <source>
        <dbReference type="ARBA" id="ARBA00022989"/>
    </source>
</evidence>
<accession>A0ABW9RRF0</accession>
<dbReference type="GO" id="GO:0016787">
    <property type="term" value="F:hydrolase activity"/>
    <property type="evidence" value="ECO:0007669"/>
    <property type="project" value="UniProtKB-KW"/>
</dbReference>
<evidence type="ECO:0000256" key="8">
    <source>
        <dbReference type="SAM" id="Phobius"/>
    </source>
</evidence>
<keyword evidence="3" id="KW-0645">Protease</keyword>
<evidence type="ECO:0000256" key="4">
    <source>
        <dbReference type="ARBA" id="ARBA00022692"/>
    </source>
</evidence>
<dbReference type="Pfam" id="PF09721">
    <property type="entry name" value="Exosortase_EpsH"/>
    <property type="match status" value="1"/>
</dbReference>
<keyword evidence="2" id="KW-1003">Cell membrane</keyword>
<evidence type="ECO:0000313" key="10">
    <source>
        <dbReference type="Proteomes" id="UP000798808"/>
    </source>
</evidence>
<evidence type="ECO:0000256" key="5">
    <source>
        <dbReference type="ARBA" id="ARBA00022801"/>
    </source>
</evidence>
<evidence type="ECO:0000256" key="3">
    <source>
        <dbReference type="ARBA" id="ARBA00022670"/>
    </source>
</evidence>
<proteinExistence type="predicted"/>
<keyword evidence="4 8" id="KW-0812">Transmembrane</keyword>
<comment type="caution">
    <text evidence="9">The sequence shown here is derived from an EMBL/GenBank/DDBJ whole genome shotgun (WGS) entry which is preliminary data.</text>
</comment>
<evidence type="ECO:0000256" key="1">
    <source>
        <dbReference type="ARBA" id="ARBA00004651"/>
    </source>
</evidence>
<keyword evidence="7 8" id="KW-0472">Membrane</keyword>
<feature type="transmembrane region" description="Helical" evidence="8">
    <location>
        <begin position="191"/>
        <end position="210"/>
    </location>
</feature>
<keyword evidence="6 8" id="KW-1133">Transmembrane helix</keyword>
<dbReference type="Proteomes" id="UP000798808">
    <property type="component" value="Unassembled WGS sequence"/>
</dbReference>
<feature type="transmembrane region" description="Helical" evidence="8">
    <location>
        <begin position="121"/>
        <end position="143"/>
    </location>
</feature>
<comment type="subcellular location">
    <subcellularLocation>
        <location evidence="1">Cell membrane</location>
        <topology evidence="1">Multi-pass membrane protein</topology>
    </subcellularLocation>
</comment>
<protein>
    <submittedName>
        <fullName evidence="9">Exosortase N</fullName>
        <ecNumber evidence="9">3.4.22.-</ecNumber>
    </submittedName>
</protein>
<dbReference type="EMBL" id="SMLW01000597">
    <property type="protein sequence ID" value="MTI26767.1"/>
    <property type="molecule type" value="Genomic_DNA"/>
</dbReference>
<dbReference type="NCBIfam" id="TIGR04476">
    <property type="entry name" value="exosort_XrtN"/>
    <property type="match status" value="1"/>
</dbReference>
<dbReference type="EC" id="3.4.22.-" evidence="9"/>
<dbReference type="InterPro" id="IPR026392">
    <property type="entry name" value="Exo/Archaeosortase_dom"/>
</dbReference>